<organism evidence="7 8">
    <name type="scientific">Staphylococcus gallinarum</name>
    <dbReference type="NCBI Taxonomy" id="1293"/>
    <lineage>
        <taxon>Bacteria</taxon>
        <taxon>Bacillati</taxon>
        <taxon>Bacillota</taxon>
        <taxon>Bacilli</taxon>
        <taxon>Bacillales</taxon>
        <taxon>Staphylococcaceae</taxon>
        <taxon>Staphylococcus</taxon>
    </lineage>
</organism>
<dbReference type="InterPro" id="IPR050072">
    <property type="entry name" value="Peptidase_M20A"/>
</dbReference>
<dbReference type="GO" id="GO:0016787">
    <property type="term" value="F:hydrolase activity"/>
    <property type="evidence" value="ECO:0007669"/>
    <property type="project" value="UniProtKB-KW"/>
</dbReference>
<dbReference type="Gene3D" id="3.40.630.10">
    <property type="entry name" value="Zn peptidases"/>
    <property type="match status" value="1"/>
</dbReference>
<name>A0A3A0VNB4_STAGA</name>
<feature type="domain" description="Peptidase M20 dimerisation" evidence="6">
    <location>
        <begin position="162"/>
        <end position="259"/>
    </location>
</feature>
<comment type="similarity">
    <text evidence="2">Belongs to the peptidase M20A family.</text>
</comment>
<dbReference type="SUPFAM" id="SSF53187">
    <property type="entry name" value="Zn-dependent exopeptidases"/>
    <property type="match status" value="1"/>
</dbReference>
<evidence type="ECO:0000256" key="2">
    <source>
        <dbReference type="ARBA" id="ARBA00006247"/>
    </source>
</evidence>
<comment type="cofactor">
    <cofactor evidence="1">
        <name>Zn(2+)</name>
        <dbReference type="ChEBI" id="CHEBI:29105"/>
    </cofactor>
</comment>
<dbReference type="GO" id="GO:0046872">
    <property type="term" value="F:metal ion binding"/>
    <property type="evidence" value="ECO:0007669"/>
    <property type="project" value="UniProtKB-KW"/>
</dbReference>
<dbReference type="Proteomes" id="UP000265541">
    <property type="component" value="Unassembled WGS sequence"/>
</dbReference>
<evidence type="ECO:0000256" key="3">
    <source>
        <dbReference type="ARBA" id="ARBA00022723"/>
    </source>
</evidence>
<evidence type="ECO:0000256" key="5">
    <source>
        <dbReference type="ARBA" id="ARBA00022833"/>
    </source>
</evidence>
<evidence type="ECO:0000313" key="7">
    <source>
        <dbReference type="EMBL" id="RIP36983.1"/>
    </source>
</evidence>
<dbReference type="PANTHER" id="PTHR43808:SF8">
    <property type="entry name" value="PEPTIDASE M20 DIMERISATION DOMAIN-CONTAINING PROTEIN"/>
    <property type="match status" value="1"/>
</dbReference>
<dbReference type="SUPFAM" id="SSF55031">
    <property type="entry name" value="Bacterial exopeptidase dimerisation domain"/>
    <property type="match status" value="1"/>
</dbReference>
<dbReference type="PANTHER" id="PTHR43808">
    <property type="entry name" value="ACETYLORNITHINE DEACETYLASE"/>
    <property type="match status" value="1"/>
</dbReference>
<dbReference type="Gene3D" id="3.30.70.360">
    <property type="match status" value="1"/>
</dbReference>
<evidence type="ECO:0000256" key="1">
    <source>
        <dbReference type="ARBA" id="ARBA00001947"/>
    </source>
</evidence>
<accession>A0A3A0VNB4</accession>
<keyword evidence="5" id="KW-0862">Zinc</keyword>
<dbReference type="Pfam" id="PF01546">
    <property type="entry name" value="Peptidase_M20"/>
    <property type="match status" value="1"/>
</dbReference>
<sequence length="358" mass="39428">MPKTIDLLTELISYNSSDKKSANETIMFCHDWLEKEQLQPEILTNDGYKMLICEVGKGKHKLVLNGHVDVVSGKPHQFTPKIKDGKVYGRGSADMKSGVSAMMVAMSELQHINLGDTTVQLQLVSDEEIGGKHCAAYLTEEGYLGDFVICGEATQLGIGFQAKGILQFDITIEGESAHSSRPWEGENAIAKALKLHENILALPFAQASTEIYDKPSINLAKISGGDVYNKVPDICEVSYDIRYLPSQDYEDILSQIKGITDGTIQLHLIGPAVKNDAENRHIKNLANTIKETLGSVDVAIFGQHGFADTRYFSRFGVPAIEFGPTGAEWHGDGEYVEIDSVESYKDILVNFAQHFTNK</sequence>
<dbReference type="EMBL" id="QYJN01000001">
    <property type="protein sequence ID" value="RIP36983.1"/>
    <property type="molecule type" value="Genomic_DNA"/>
</dbReference>
<reference evidence="7 8" key="1">
    <citation type="journal article" date="2016" name="Front. Microbiol.">
        <title>Comprehensive Phylogenetic Analysis of Bovine Non-aureus Staphylococci Species Based on Whole-Genome Sequencing.</title>
        <authorList>
            <person name="Naushad S."/>
            <person name="Barkema H.W."/>
            <person name="Luby C."/>
            <person name="Condas L.A."/>
            <person name="Nobrega D.B."/>
            <person name="Carson D.A."/>
            <person name="De Buck J."/>
        </authorList>
    </citation>
    <scope>NUCLEOTIDE SEQUENCE [LARGE SCALE GENOMIC DNA]</scope>
    <source>
        <strain evidence="7 8">SNUC 4781</strain>
    </source>
</reference>
<keyword evidence="3" id="KW-0479">Metal-binding</keyword>
<gene>
    <name evidence="7" type="ORF">BUZ14_00110</name>
</gene>
<dbReference type="AlphaFoldDB" id="A0A3A0VNB4"/>
<comment type="caution">
    <text evidence="7">The sequence shown here is derived from an EMBL/GenBank/DDBJ whole genome shotgun (WGS) entry which is preliminary data.</text>
</comment>
<dbReference type="RefSeq" id="WP_119483798.1">
    <property type="nucleotide sequence ID" value="NZ_QYJN01000001.1"/>
</dbReference>
<protein>
    <submittedName>
        <fullName evidence="7">M20 family peptidase</fullName>
    </submittedName>
</protein>
<dbReference type="InterPro" id="IPR011650">
    <property type="entry name" value="Peptidase_M20_dimer"/>
</dbReference>
<proteinExistence type="inferred from homology"/>
<evidence type="ECO:0000256" key="4">
    <source>
        <dbReference type="ARBA" id="ARBA00022801"/>
    </source>
</evidence>
<evidence type="ECO:0000259" key="6">
    <source>
        <dbReference type="Pfam" id="PF07687"/>
    </source>
</evidence>
<keyword evidence="4" id="KW-0378">Hydrolase</keyword>
<dbReference type="Pfam" id="PF07687">
    <property type="entry name" value="M20_dimer"/>
    <property type="match status" value="1"/>
</dbReference>
<dbReference type="InterPro" id="IPR002933">
    <property type="entry name" value="Peptidase_M20"/>
</dbReference>
<evidence type="ECO:0000313" key="8">
    <source>
        <dbReference type="Proteomes" id="UP000265541"/>
    </source>
</evidence>
<dbReference type="InterPro" id="IPR036264">
    <property type="entry name" value="Bact_exopeptidase_dim_dom"/>
</dbReference>
<dbReference type="OrthoDB" id="9792335at2"/>